<keyword evidence="1" id="KW-0240">DNA-directed RNA polymerase</keyword>
<evidence type="ECO:0000313" key="9">
    <source>
        <dbReference type="EMBL" id="OTA14941.1"/>
    </source>
</evidence>
<accession>A0A1Y2SB28</accession>
<feature type="region of interest" description="Disordered" evidence="7">
    <location>
        <begin position="1"/>
        <end position="21"/>
    </location>
</feature>
<evidence type="ECO:0000256" key="7">
    <source>
        <dbReference type="SAM" id="MobiDB-lite"/>
    </source>
</evidence>
<dbReference type="Pfam" id="PF08273">
    <property type="entry name" value="Zn_Ribbon_Prim"/>
    <property type="match status" value="1"/>
</dbReference>
<keyword evidence="2" id="KW-0639">Primosome</keyword>
<dbReference type="InterPro" id="IPR036977">
    <property type="entry name" value="DNA_primase_Znf_CHC2"/>
</dbReference>
<organism evidence="9 10">
    <name type="scientific">Xenorhabdus vietnamensis</name>
    <dbReference type="NCBI Taxonomy" id="351656"/>
    <lineage>
        <taxon>Bacteria</taxon>
        <taxon>Pseudomonadati</taxon>
        <taxon>Pseudomonadota</taxon>
        <taxon>Gammaproteobacteria</taxon>
        <taxon>Enterobacterales</taxon>
        <taxon>Morganellaceae</taxon>
        <taxon>Xenorhabdus</taxon>
    </lineage>
</organism>
<comment type="caution">
    <text evidence="9">The sequence shown here is derived from an EMBL/GenBank/DDBJ whole genome shotgun (WGS) entry which is preliminary data.</text>
</comment>
<dbReference type="InterPro" id="IPR034154">
    <property type="entry name" value="TOPRIM_DnaG/twinkle"/>
</dbReference>
<evidence type="ECO:0000256" key="4">
    <source>
        <dbReference type="ARBA" id="ARBA00022695"/>
    </source>
</evidence>
<dbReference type="GO" id="GO:0006269">
    <property type="term" value="P:DNA replication, synthesis of primer"/>
    <property type="evidence" value="ECO:0007669"/>
    <property type="project" value="UniProtKB-KW"/>
</dbReference>
<feature type="domain" description="Toprim" evidence="8">
    <location>
        <begin position="218"/>
        <end position="272"/>
    </location>
</feature>
<evidence type="ECO:0000259" key="8">
    <source>
        <dbReference type="PROSITE" id="PS50880"/>
    </source>
</evidence>
<dbReference type="GO" id="GO:0004386">
    <property type="term" value="F:helicase activity"/>
    <property type="evidence" value="ECO:0007669"/>
    <property type="project" value="InterPro"/>
</dbReference>
<dbReference type="GO" id="GO:0008270">
    <property type="term" value="F:zinc ion binding"/>
    <property type="evidence" value="ECO:0007669"/>
    <property type="project" value="InterPro"/>
</dbReference>
<dbReference type="GO" id="GO:1990077">
    <property type="term" value="C:primosome complex"/>
    <property type="evidence" value="ECO:0007669"/>
    <property type="project" value="UniProtKB-KW"/>
</dbReference>
<keyword evidence="5" id="KW-0235">DNA replication</keyword>
<protein>
    <submittedName>
        <fullName evidence="9">Putative P4-specific DNA primase</fullName>
    </submittedName>
</protein>
<feature type="compositionally biased region" description="Polar residues" evidence="7">
    <location>
        <begin position="1"/>
        <end position="14"/>
    </location>
</feature>
<dbReference type="GO" id="GO:0000428">
    <property type="term" value="C:DNA-directed RNA polymerase complex"/>
    <property type="evidence" value="ECO:0007669"/>
    <property type="project" value="UniProtKB-KW"/>
</dbReference>
<keyword evidence="10" id="KW-1185">Reference proteome</keyword>
<dbReference type="GO" id="GO:0016779">
    <property type="term" value="F:nucleotidyltransferase activity"/>
    <property type="evidence" value="ECO:0007669"/>
    <property type="project" value="UniProtKB-KW"/>
</dbReference>
<dbReference type="SUPFAM" id="SSF57783">
    <property type="entry name" value="Zinc beta-ribbon"/>
    <property type="match status" value="1"/>
</dbReference>
<keyword evidence="6" id="KW-0804">Transcription</keyword>
<dbReference type="SMART" id="SM00778">
    <property type="entry name" value="Prim_Zn_Ribbon"/>
    <property type="match status" value="1"/>
</dbReference>
<dbReference type="EMBL" id="MUBJ01000021">
    <property type="protein sequence ID" value="OTA14941.1"/>
    <property type="molecule type" value="Genomic_DNA"/>
</dbReference>
<dbReference type="AlphaFoldDB" id="A0A1Y2SB28"/>
<proteinExistence type="predicted"/>
<dbReference type="GO" id="GO:0003677">
    <property type="term" value="F:DNA binding"/>
    <property type="evidence" value="ECO:0007669"/>
    <property type="project" value="InterPro"/>
</dbReference>
<dbReference type="CDD" id="cd01029">
    <property type="entry name" value="TOPRIM_primases"/>
    <property type="match status" value="1"/>
</dbReference>
<dbReference type="Proteomes" id="UP000194350">
    <property type="component" value="Unassembled WGS sequence"/>
</dbReference>
<name>A0A1Y2SB28_9GAMM</name>
<dbReference type="InterPro" id="IPR013237">
    <property type="entry name" value="Phage_T7_Gp4_N"/>
</dbReference>
<evidence type="ECO:0000256" key="5">
    <source>
        <dbReference type="ARBA" id="ARBA00022705"/>
    </source>
</evidence>
<evidence type="ECO:0000313" key="10">
    <source>
        <dbReference type="Proteomes" id="UP000194350"/>
    </source>
</evidence>
<evidence type="ECO:0000256" key="1">
    <source>
        <dbReference type="ARBA" id="ARBA00022478"/>
    </source>
</evidence>
<keyword evidence="4" id="KW-0548">Nucleotidyltransferase</keyword>
<dbReference type="PROSITE" id="PS50880">
    <property type="entry name" value="TOPRIM"/>
    <property type="match status" value="1"/>
</dbReference>
<evidence type="ECO:0000256" key="2">
    <source>
        <dbReference type="ARBA" id="ARBA00022515"/>
    </source>
</evidence>
<dbReference type="InterPro" id="IPR006171">
    <property type="entry name" value="TOPRIM_dom"/>
</dbReference>
<sequence length="272" mass="29457">MADIQHTQTHPKFTSSDKTDEQKPLEFIQTVKKSAMYHWENLLPACGIDIPAKGKHGACPVCGGTDRFHFIDDHHYGNWHCRQCDAPNYGDGLDLVAKTNRISIFEAAKIVADVLALPLPEPKSAKTLTRNAEPIAERIAALVATAVAGKSQYLVKKGLQCSNQRLLKDGSLLLVTQTLGGTITGAQIIKPNGEKHLISGSQKKGSFIPVSEITGTLDTIIITEGYATALTVSQLHKGVVLAAIDESNLLNVAEQVREQYPNSRIIIAADND</sequence>
<gene>
    <name evidence="9" type="ORF">Xvie_03187</name>
</gene>
<dbReference type="Gene3D" id="3.90.580.10">
    <property type="entry name" value="Zinc finger, CHC2-type domain"/>
    <property type="match status" value="1"/>
</dbReference>
<keyword evidence="3" id="KW-0808">Transferase</keyword>
<evidence type="ECO:0000256" key="6">
    <source>
        <dbReference type="ARBA" id="ARBA00023163"/>
    </source>
</evidence>
<dbReference type="STRING" id="351656.Xvie_03187"/>
<reference evidence="9 10" key="1">
    <citation type="submission" date="2016-10" db="EMBL/GenBank/DDBJ databases">
        <title>Systematic genetic and metabolomic analysis of Xenorhabdus and Photorhabdus spp., highlights the requirements for a dual symbiotic and pathogenic life style.</title>
        <authorList>
            <person name="Tobias N.J."/>
            <person name="Wolff H."/>
            <person name="Djahanschiri B."/>
            <person name="Pidot S.J."/>
            <person name="Stinear T.P."/>
            <person name="Ebersberger I."/>
            <person name="Bode H.B."/>
        </authorList>
    </citation>
    <scope>NUCLEOTIDE SEQUENCE [LARGE SCALE GENOMIC DNA]</scope>
    <source>
        <strain evidence="9 10">DSM 22392</strain>
    </source>
</reference>
<evidence type="ECO:0000256" key="3">
    <source>
        <dbReference type="ARBA" id="ARBA00022679"/>
    </source>
</evidence>